<dbReference type="NCBIfam" id="TIGR03604">
    <property type="entry name" value="TOMM_cyclo_SagD"/>
    <property type="match status" value="1"/>
</dbReference>
<dbReference type="PROSITE" id="PS51664">
    <property type="entry name" value="YCAO"/>
    <property type="match status" value="1"/>
</dbReference>
<protein>
    <recommendedName>
        <fullName evidence="1">YcaO domain-containing protein</fullName>
    </recommendedName>
</protein>
<dbReference type="Gene3D" id="3.30.40.250">
    <property type="match status" value="1"/>
</dbReference>
<feature type="domain" description="YcaO" evidence="1">
    <location>
        <begin position="73"/>
        <end position="461"/>
    </location>
</feature>
<dbReference type="KEGG" id="nli:G3M70_01925"/>
<dbReference type="InterPro" id="IPR027624">
    <property type="entry name" value="TOMM_cyclo_SagD"/>
</dbReference>
<dbReference type="Pfam" id="PF02624">
    <property type="entry name" value="YcaO"/>
    <property type="match status" value="1"/>
</dbReference>
<evidence type="ECO:0000313" key="3">
    <source>
        <dbReference type="Proteomes" id="UP000594688"/>
    </source>
</evidence>
<dbReference type="InterPro" id="IPR003776">
    <property type="entry name" value="YcaO-like_dom"/>
</dbReference>
<dbReference type="AlphaFoldDB" id="A0A7T0BTV7"/>
<evidence type="ECO:0000259" key="1">
    <source>
        <dbReference type="PROSITE" id="PS51664"/>
    </source>
</evidence>
<dbReference type="Gene3D" id="3.30.1330.230">
    <property type="match status" value="1"/>
</dbReference>
<dbReference type="PANTHER" id="PTHR37809:SF1">
    <property type="entry name" value="RIBOSOMAL PROTEIN S12 METHYLTHIOTRANSFERASE ACCESSORY FACTOR YCAO"/>
    <property type="match status" value="1"/>
</dbReference>
<dbReference type="Proteomes" id="UP000594688">
    <property type="component" value="Chromosome"/>
</dbReference>
<sequence>MNPLVQRREIFCETLPNLEACVKRAMQLVGPKYGVIEKFEFEDLEPGEPPVFFARTCPSKYNPLNNSLSINYGDAVSTNRNRALMKSLGECIERYSSAFIDKQKLIKESYNGLKDNYPEADPIDLEDTKYFLPGQYGSPGFPFSELSPDRKIHWAQCCSLKNGKPKWVPAQSIFIPFPSKEYGDLPFCDQISTGMACGPDRISSIYKGILEVIERDAFMVNWLNRISPPEVEISTIRNPLAKELFETLSDLPVHAKMYSLTLDINAYVFLMVLENNSGVAPHTVMGLGADLDPDKSLILALEESLLTFIGMGRYARAKPDFTPDPNYQNITTPTLHALSHALCPDLKEGLEFLKSPPKILKFEEFKPLADMSDLNSGVKFLANELEDSDLEPFYFDLTTDDINQAGFKVARVVIPGMQPLDINYNQKHLGVKRRWEVPEKLGLECNLEKDVEVNPFPHAFP</sequence>
<reference evidence="2 3" key="1">
    <citation type="submission" date="2020-02" db="EMBL/GenBank/DDBJ databases">
        <title>Genomic and physiological characterization of two novel Nitrospinaceae genera.</title>
        <authorList>
            <person name="Mueller A.J."/>
            <person name="Jung M.-Y."/>
            <person name="Strachan C.R."/>
            <person name="Herbold C.W."/>
            <person name="Kirkegaard R.H."/>
            <person name="Daims H."/>
        </authorList>
    </citation>
    <scope>NUCLEOTIDE SEQUENCE [LARGE SCALE GENOMIC DNA]</scope>
    <source>
        <strain evidence="2">EB</strain>
    </source>
</reference>
<accession>A0A7T0BTV7</accession>
<dbReference type="PANTHER" id="PTHR37809">
    <property type="entry name" value="RIBOSOMAL PROTEIN S12 METHYLTHIOTRANSFERASE ACCESSORY FACTOR YCAO"/>
    <property type="match status" value="1"/>
</dbReference>
<organism evidence="2 3">
    <name type="scientific">Candidatus Nitronauta litoralis</name>
    <dbReference type="NCBI Taxonomy" id="2705533"/>
    <lineage>
        <taxon>Bacteria</taxon>
        <taxon>Pseudomonadati</taxon>
        <taxon>Nitrospinota/Tectimicrobiota group</taxon>
        <taxon>Nitrospinota</taxon>
        <taxon>Nitrospinia</taxon>
        <taxon>Nitrospinales</taxon>
        <taxon>Nitrospinaceae</taxon>
        <taxon>Candidatus Nitronauta</taxon>
    </lineage>
</organism>
<name>A0A7T0BTV7_9BACT</name>
<dbReference type="EMBL" id="CP048685">
    <property type="protein sequence ID" value="QPJ60711.1"/>
    <property type="molecule type" value="Genomic_DNA"/>
</dbReference>
<evidence type="ECO:0000313" key="2">
    <source>
        <dbReference type="EMBL" id="QPJ60711.1"/>
    </source>
</evidence>
<gene>
    <name evidence="2" type="ORF">G3M70_01925</name>
</gene>
<dbReference type="Gene3D" id="3.30.160.660">
    <property type="match status" value="1"/>
</dbReference>
<proteinExistence type="predicted"/>